<accession>A0A444V088</accession>
<comment type="caution">
    <text evidence="2">The sequence shown here is derived from an EMBL/GenBank/DDBJ whole genome shotgun (WGS) entry which is preliminary data.</text>
</comment>
<gene>
    <name evidence="2" type="ORF">EOD39_18627</name>
</gene>
<keyword evidence="3" id="KW-1185">Reference proteome</keyword>
<organism evidence="2 3">
    <name type="scientific">Acipenser ruthenus</name>
    <name type="common">Sterlet sturgeon</name>
    <dbReference type="NCBI Taxonomy" id="7906"/>
    <lineage>
        <taxon>Eukaryota</taxon>
        <taxon>Metazoa</taxon>
        <taxon>Chordata</taxon>
        <taxon>Craniata</taxon>
        <taxon>Vertebrata</taxon>
        <taxon>Euteleostomi</taxon>
        <taxon>Actinopterygii</taxon>
        <taxon>Chondrostei</taxon>
        <taxon>Acipenseriformes</taxon>
        <taxon>Acipenseridae</taxon>
        <taxon>Acipenser</taxon>
    </lineage>
</organism>
<feature type="region of interest" description="Disordered" evidence="1">
    <location>
        <begin position="38"/>
        <end position="110"/>
    </location>
</feature>
<dbReference type="Proteomes" id="UP000289886">
    <property type="component" value="Unassembled WGS sequence"/>
</dbReference>
<reference evidence="2 3" key="1">
    <citation type="submission" date="2019-01" db="EMBL/GenBank/DDBJ databases">
        <title>Draft Genome and Complete Hox-Cluster Characterization of the Sterlet Sturgeon (Acipenser ruthenus).</title>
        <authorList>
            <person name="Wei Q."/>
        </authorList>
    </citation>
    <scope>NUCLEOTIDE SEQUENCE [LARGE SCALE GENOMIC DNA]</scope>
    <source>
        <strain evidence="2">WHYD16114868_AA</strain>
        <tissue evidence="2">Blood</tissue>
    </source>
</reference>
<dbReference type="AlphaFoldDB" id="A0A444V088"/>
<name>A0A444V088_ACIRT</name>
<dbReference type="EMBL" id="SCEB01004039">
    <property type="protein sequence ID" value="RXM93866.1"/>
    <property type="molecule type" value="Genomic_DNA"/>
</dbReference>
<evidence type="ECO:0000256" key="1">
    <source>
        <dbReference type="SAM" id="MobiDB-lite"/>
    </source>
</evidence>
<sequence length="110" mass="11033">MGGPPPSAQSSQSSNHCSQFHPPAALVSVYSALQSSFQFDTGSAGSSGSTPAPSSALPPSPASSNSQSGDQELPITPSSAASDNEGDAPCRTASLKTAQQAKLENETVIR</sequence>
<evidence type="ECO:0000313" key="3">
    <source>
        <dbReference type="Proteomes" id="UP000289886"/>
    </source>
</evidence>
<feature type="region of interest" description="Disordered" evidence="1">
    <location>
        <begin position="1"/>
        <end position="20"/>
    </location>
</feature>
<protein>
    <submittedName>
        <fullName evidence="2">Uncharacterized protein</fullName>
    </submittedName>
</protein>
<feature type="compositionally biased region" description="Low complexity" evidence="1">
    <location>
        <begin position="42"/>
        <end position="55"/>
    </location>
</feature>
<evidence type="ECO:0000313" key="2">
    <source>
        <dbReference type="EMBL" id="RXM93866.1"/>
    </source>
</evidence>
<proteinExistence type="predicted"/>
<feature type="compositionally biased region" description="Low complexity" evidence="1">
    <location>
        <begin position="8"/>
        <end position="19"/>
    </location>
</feature>